<dbReference type="EMBL" id="JACEEZ010005192">
    <property type="protein sequence ID" value="KAG0725803.1"/>
    <property type="molecule type" value="Genomic_DNA"/>
</dbReference>
<evidence type="ECO:0000256" key="1">
    <source>
        <dbReference type="SAM" id="MobiDB-lite"/>
    </source>
</evidence>
<sequence>MFFVREGSVTNVLLDTPSSRSGEAMGFVLAGSGRDPGGGPEAQWSAGEQGTEGKCGCPGEFGDSPGPRFTSRSDGCVVKSPLCKGQKPLTFALDDGTTRKGRRRRRERGCFHRKRDWPLSARMNEVDAPILPASARAFGGYESVGYSCQCSAPAEAGTGGSNCVLRRGECTVARYRQSQPQHAAVYGQGV</sequence>
<feature type="region of interest" description="Disordered" evidence="1">
    <location>
        <begin position="32"/>
        <end position="59"/>
    </location>
</feature>
<proteinExistence type="predicted"/>
<accession>A0A8J4YFY6</accession>
<gene>
    <name evidence="2" type="ORF">GWK47_004540</name>
</gene>
<reference evidence="2" key="1">
    <citation type="submission" date="2020-07" db="EMBL/GenBank/DDBJ databases">
        <title>The High-quality genome of the commercially important snow crab, Chionoecetes opilio.</title>
        <authorList>
            <person name="Jeong J.-H."/>
            <person name="Ryu S."/>
        </authorList>
    </citation>
    <scope>NUCLEOTIDE SEQUENCE</scope>
    <source>
        <strain evidence="2">MADBK_172401_WGS</strain>
        <tissue evidence="2">Digestive gland</tissue>
    </source>
</reference>
<organism evidence="2 3">
    <name type="scientific">Chionoecetes opilio</name>
    <name type="common">Atlantic snow crab</name>
    <name type="synonym">Cancer opilio</name>
    <dbReference type="NCBI Taxonomy" id="41210"/>
    <lineage>
        <taxon>Eukaryota</taxon>
        <taxon>Metazoa</taxon>
        <taxon>Ecdysozoa</taxon>
        <taxon>Arthropoda</taxon>
        <taxon>Crustacea</taxon>
        <taxon>Multicrustacea</taxon>
        <taxon>Malacostraca</taxon>
        <taxon>Eumalacostraca</taxon>
        <taxon>Eucarida</taxon>
        <taxon>Decapoda</taxon>
        <taxon>Pleocyemata</taxon>
        <taxon>Brachyura</taxon>
        <taxon>Eubrachyura</taxon>
        <taxon>Majoidea</taxon>
        <taxon>Majidae</taxon>
        <taxon>Chionoecetes</taxon>
    </lineage>
</organism>
<dbReference type="Proteomes" id="UP000770661">
    <property type="component" value="Unassembled WGS sequence"/>
</dbReference>
<protein>
    <submittedName>
        <fullName evidence="2">Uncharacterized protein</fullName>
    </submittedName>
</protein>
<name>A0A8J4YFY6_CHIOP</name>
<keyword evidence="3" id="KW-1185">Reference proteome</keyword>
<evidence type="ECO:0000313" key="3">
    <source>
        <dbReference type="Proteomes" id="UP000770661"/>
    </source>
</evidence>
<comment type="caution">
    <text evidence="2">The sequence shown here is derived from an EMBL/GenBank/DDBJ whole genome shotgun (WGS) entry which is preliminary data.</text>
</comment>
<evidence type="ECO:0000313" key="2">
    <source>
        <dbReference type="EMBL" id="KAG0725803.1"/>
    </source>
</evidence>
<dbReference type="AlphaFoldDB" id="A0A8J4YFY6"/>